<reference evidence="2 3" key="1">
    <citation type="submission" date="2019-06" db="EMBL/GenBank/DDBJ databases">
        <title>Whole genome sequence for Cellvibrionaceae sp. R142.</title>
        <authorList>
            <person name="Wang G."/>
        </authorList>
    </citation>
    <scope>NUCLEOTIDE SEQUENCE [LARGE SCALE GENOMIC DNA]</scope>
    <source>
        <strain evidence="2 3">R142</strain>
    </source>
</reference>
<keyword evidence="3" id="KW-1185">Reference proteome</keyword>
<proteinExistence type="predicted"/>
<dbReference type="RefSeq" id="WP_142928492.1">
    <property type="nucleotide sequence ID" value="NZ_ML660099.1"/>
</dbReference>
<sequence length="119" mass="12903">MPEAPVPEPETPPPSRPILPGQAPPAVESSALRSVIDSCWDHYRAGRWDDAIATAERGLRIERRSAELYLVLARAYSAMDERDQAQAFARQGLRYSDHAPAAVGAQLRSVLGAGANIAR</sequence>
<gene>
    <name evidence="2" type="ORF">FKG94_18865</name>
</gene>
<evidence type="ECO:0000313" key="3">
    <source>
        <dbReference type="Proteomes" id="UP000319732"/>
    </source>
</evidence>
<accession>A0A545T3C6</accession>
<dbReference type="Gene3D" id="1.25.40.10">
    <property type="entry name" value="Tetratricopeptide repeat domain"/>
    <property type="match status" value="1"/>
</dbReference>
<evidence type="ECO:0000313" key="2">
    <source>
        <dbReference type="EMBL" id="TQV71716.1"/>
    </source>
</evidence>
<dbReference type="OrthoDB" id="5706453at2"/>
<dbReference type="SUPFAM" id="SSF48452">
    <property type="entry name" value="TPR-like"/>
    <property type="match status" value="1"/>
</dbReference>
<dbReference type="Pfam" id="PF14559">
    <property type="entry name" value="TPR_19"/>
    <property type="match status" value="1"/>
</dbReference>
<dbReference type="EMBL" id="VHSG01000020">
    <property type="protein sequence ID" value="TQV71716.1"/>
    <property type="molecule type" value="Genomic_DNA"/>
</dbReference>
<protein>
    <submittedName>
        <fullName evidence="2">Uncharacterized protein</fullName>
    </submittedName>
</protein>
<comment type="caution">
    <text evidence="2">The sequence shown here is derived from an EMBL/GenBank/DDBJ whole genome shotgun (WGS) entry which is preliminary data.</text>
</comment>
<name>A0A545T3C6_9GAMM</name>
<feature type="compositionally biased region" description="Pro residues" evidence="1">
    <location>
        <begin position="1"/>
        <end position="17"/>
    </location>
</feature>
<organism evidence="2 3">
    <name type="scientific">Exilibacterium tricleocarpae</name>
    <dbReference type="NCBI Taxonomy" id="2591008"/>
    <lineage>
        <taxon>Bacteria</taxon>
        <taxon>Pseudomonadati</taxon>
        <taxon>Pseudomonadota</taxon>
        <taxon>Gammaproteobacteria</taxon>
        <taxon>Cellvibrionales</taxon>
        <taxon>Cellvibrionaceae</taxon>
        <taxon>Exilibacterium</taxon>
    </lineage>
</organism>
<dbReference type="AlphaFoldDB" id="A0A545T3C6"/>
<evidence type="ECO:0000256" key="1">
    <source>
        <dbReference type="SAM" id="MobiDB-lite"/>
    </source>
</evidence>
<dbReference type="Proteomes" id="UP000319732">
    <property type="component" value="Unassembled WGS sequence"/>
</dbReference>
<dbReference type="InterPro" id="IPR011990">
    <property type="entry name" value="TPR-like_helical_dom_sf"/>
</dbReference>
<feature type="region of interest" description="Disordered" evidence="1">
    <location>
        <begin position="1"/>
        <end position="25"/>
    </location>
</feature>